<dbReference type="Pfam" id="PF00569">
    <property type="entry name" value="ZZ"/>
    <property type="match status" value="1"/>
</dbReference>
<dbReference type="Gene3D" id="1.10.238.10">
    <property type="entry name" value="EF-hand"/>
    <property type="match status" value="1"/>
</dbReference>
<reference evidence="6" key="1">
    <citation type="submission" date="2023-07" db="EMBL/GenBank/DDBJ databases">
        <authorList>
            <person name="Stuckert A."/>
        </authorList>
    </citation>
    <scope>NUCLEOTIDE SEQUENCE</scope>
</reference>
<gene>
    <name evidence="6" type="ORF">RIMI_LOCUS11562194</name>
</gene>
<dbReference type="SMART" id="SM00291">
    <property type="entry name" value="ZnF_ZZ"/>
    <property type="match status" value="1"/>
</dbReference>
<feature type="domain" description="ZZ-type" evidence="5">
    <location>
        <begin position="180"/>
        <end position="236"/>
    </location>
</feature>
<dbReference type="InterPro" id="IPR011992">
    <property type="entry name" value="EF-hand-dom_pair"/>
</dbReference>
<sequence length="349" mass="39131">MLMVSVEETNARVGRIRALSFKAGIVCLCDCDVKGKLQYIAEVRMRENRSILTGGDDFTTNQMFDFLVKSVFGVHARTVDLFSQVAGAEGTCDQRQLGLLLHEAIQIPRQLGEVAAFGGSNVEPSVKSCFRFVGVQTFYYTGDGTSFLELSQFLEWGSLEPQSLVWLPVLHRVTLVETVKHQTKCSICKQCPIKGFRYRSLKEFGVDICQSCFLTGQAGKGNKLHYPIMEYFTPESAGEIRTKNTGNPRKIRRDSIATGSVPQDWRIANVVPIFKKGSKSEPGNYRPTTSGEKMRDFATTLKNKFRTRHYFSRHPQRGYLPVQSVLDVEVTDTSVRGAAIVAKFEMNLL</sequence>
<dbReference type="Pfam" id="PF09069">
    <property type="entry name" value="EF-hand_3"/>
    <property type="match status" value="1"/>
</dbReference>
<dbReference type="PANTHER" id="PTHR12268">
    <property type="entry name" value="E3 UBIQUITIN-PROTEIN LIGASE KCMF1"/>
    <property type="match status" value="1"/>
</dbReference>
<evidence type="ECO:0000259" key="5">
    <source>
        <dbReference type="PROSITE" id="PS50135"/>
    </source>
</evidence>
<keyword evidence="1" id="KW-0479">Metal-binding</keyword>
<evidence type="ECO:0000256" key="1">
    <source>
        <dbReference type="ARBA" id="ARBA00022723"/>
    </source>
</evidence>
<dbReference type="InterPro" id="IPR043145">
    <property type="entry name" value="Znf_ZZ_sf"/>
</dbReference>
<dbReference type="PROSITE" id="PS50135">
    <property type="entry name" value="ZF_ZZ_2"/>
    <property type="match status" value="1"/>
</dbReference>
<dbReference type="Proteomes" id="UP001176940">
    <property type="component" value="Unassembled WGS sequence"/>
</dbReference>
<dbReference type="SUPFAM" id="SSF57850">
    <property type="entry name" value="RING/U-box"/>
    <property type="match status" value="1"/>
</dbReference>
<dbReference type="EMBL" id="CAUEEQ010026337">
    <property type="protein sequence ID" value="CAJ0947058.1"/>
    <property type="molecule type" value="Genomic_DNA"/>
</dbReference>
<proteinExistence type="predicted"/>
<evidence type="ECO:0000256" key="4">
    <source>
        <dbReference type="PROSITE-ProRule" id="PRU00228"/>
    </source>
</evidence>
<dbReference type="InterPro" id="IPR050774">
    <property type="entry name" value="KCMF1/Dystrophin"/>
</dbReference>
<dbReference type="SUPFAM" id="SSF47473">
    <property type="entry name" value="EF-hand"/>
    <property type="match status" value="1"/>
</dbReference>
<evidence type="ECO:0000313" key="7">
    <source>
        <dbReference type="Proteomes" id="UP001176940"/>
    </source>
</evidence>
<comment type="caution">
    <text evidence="6">The sequence shown here is derived from an EMBL/GenBank/DDBJ whole genome shotgun (WGS) entry which is preliminary data.</text>
</comment>
<dbReference type="PANTHER" id="PTHR12268:SF16">
    <property type="entry name" value="DYSTROPHIN-RELATED PROTEIN 2"/>
    <property type="match status" value="1"/>
</dbReference>
<keyword evidence="2 4" id="KW-0863">Zinc-finger</keyword>
<dbReference type="InterPro" id="IPR015154">
    <property type="entry name" value="EF-hand_dom_typ2"/>
</dbReference>
<dbReference type="PROSITE" id="PS01357">
    <property type="entry name" value="ZF_ZZ_1"/>
    <property type="match status" value="1"/>
</dbReference>
<evidence type="ECO:0000256" key="2">
    <source>
        <dbReference type="ARBA" id="ARBA00022771"/>
    </source>
</evidence>
<protein>
    <recommendedName>
        <fullName evidence="5">ZZ-type domain-containing protein</fullName>
    </recommendedName>
</protein>
<keyword evidence="7" id="KW-1185">Reference proteome</keyword>
<organism evidence="6 7">
    <name type="scientific">Ranitomeya imitator</name>
    <name type="common">mimic poison frog</name>
    <dbReference type="NCBI Taxonomy" id="111125"/>
    <lineage>
        <taxon>Eukaryota</taxon>
        <taxon>Metazoa</taxon>
        <taxon>Chordata</taxon>
        <taxon>Craniata</taxon>
        <taxon>Vertebrata</taxon>
        <taxon>Euteleostomi</taxon>
        <taxon>Amphibia</taxon>
        <taxon>Batrachia</taxon>
        <taxon>Anura</taxon>
        <taxon>Neobatrachia</taxon>
        <taxon>Hyloidea</taxon>
        <taxon>Dendrobatidae</taxon>
        <taxon>Dendrobatinae</taxon>
        <taxon>Ranitomeya</taxon>
    </lineage>
</organism>
<keyword evidence="3" id="KW-0862">Zinc</keyword>
<dbReference type="Gene3D" id="3.30.60.90">
    <property type="match status" value="1"/>
</dbReference>
<name>A0ABN9LP97_9NEOB</name>
<dbReference type="InterPro" id="IPR000433">
    <property type="entry name" value="Znf_ZZ"/>
</dbReference>
<accession>A0ABN9LP97</accession>
<evidence type="ECO:0000313" key="6">
    <source>
        <dbReference type="EMBL" id="CAJ0947058.1"/>
    </source>
</evidence>
<evidence type="ECO:0000256" key="3">
    <source>
        <dbReference type="ARBA" id="ARBA00022833"/>
    </source>
</evidence>